<sequence>MSYRTLTRSFSRTLVTPARFPYRSLSTSLRRNDILSELEEKLHPRELVERKRKLMEEKYGEKLKKAAEKEGVQDIEELKKKVLQPKIDAAKEAARFAEEKIKAEKQLKEDPVEKKVVAERKKKEKREPLSSIINLPLIHLTPHDTNAISQIWNAYHTSHPTLSNSFLSASLPASTYASMIALAKQNPFFVIPLPRLSEAPVEAANHPEMKTDEYEMFYLQWLFHPTPTASSPPSSEANPEPLPLTTSAIFTPLEEFKKSGEWAQPYLVLTHYPDLAQTHSLILMRGEISPASASGPPGSLANPGFLLSQQQAQLLALALQRFYCTDIAMPGESAKQEEERLKRQDALRGFRERPEEWDWMGLVEMAYGGLV</sequence>
<dbReference type="GO" id="GO:0005739">
    <property type="term" value="C:mitochondrion"/>
    <property type="evidence" value="ECO:0007669"/>
    <property type="project" value="UniProtKB-SubCell"/>
</dbReference>
<dbReference type="HOGENOM" id="CLU_054226_0_0_1"/>
<dbReference type="Proteomes" id="UP000053392">
    <property type="component" value="Unassembled WGS sequence"/>
</dbReference>
<organism evidence="5 6">
    <name type="scientific">Cryptococcus deuterogattii Ram5</name>
    <dbReference type="NCBI Taxonomy" id="1296110"/>
    <lineage>
        <taxon>Eukaryota</taxon>
        <taxon>Fungi</taxon>
        <taxon>Dikarya</taxon>
        <taxon>Basidiomycota</taxon>
        <taxon>Agaricomycotina</taxon>
        <taxon>Tremellomycetes</taxon>
        <taxon>Tremellales</taxon>
        <taxon>Cryptococcaceae</taxon>
        <taxon>Cryptococcus</taxon>
        <taxon>Cryptococcus gattii species complex</taxon>
    </lineage>
</organism>
<protein>
    <submittedName>
        <fullName evidence="5">ATP synthase mitochondrial F1 complex assembly factor 1</fullName>
    </submittedName>
</protein>
<dbReference type="Pfam" id="PF06644">
    <property type="entry name" value="ATP11"/>
    <property type="match status" value="1"/>
</dbReference>
<accession>A0A0D0V1A1</accession>
<reference evidence="5 6" key="1">
    <citation type="submission" date="2015-01" db="EMBL/GenBank/DDBJ databases">
        <title>The Genome Sequence of Cryptococcus gattii Ram5.</title>
        <authorList>
            <consortium name="The Broad Institute Genomics Platform"/>
            <person name="Cuomo C."/>
            <person name="Litvintseva A."/>
            <person name="Chen Y."/>
            <person name="Heitman J."/>
            <person name="Sun S."/>
            <person name="Springer D."/>
            <person name="Dromer F."/>
            <person name="Young S."/>
            <person name="Zeng Q."/>
            <person name="Gargeya S."/>
            <person name="Abouelleil A."/>
            <person name="Alvarado L."/>
            <person name="Chapman S.B."/>
            <person name="Gainer-Dewar J."/>
            <person name="Goldberg J."/>
            <person name="Griggs A."/>
            <person name="Gujja S."/>
            <person name="Hansen M."/>
            <person name="Howarth C."/>
            <person name="Imamovic A."/>
            <person name="Larimer J."/>
            <person name="Murphy C."/>
            <person name="Naylor J."/>
            <person name="Pearson M."/>
            <person name="Priest M."/>
            <person name="Roberts A."/>
            <person name="Saif S."/>
            <person name="Shea T."/>
            <person name="Sykes S."/>
            <person name="Wortman J."/>
            <person name="Nusbaum C."/>
            <person name="Birren B."/>
        </authorList>
    </citation>
    <scope>NUCLEOTIDE SEQUENCE [LARGE SCALE GENOMIC DNA]</scope>
    <source>
        <strain evidence="5 6">Ram5</strain>
    </source>
</reference>
<evidence type="ECO:0000256" key="1">
    <source>
        <dbReference type="ARBA" id="ARBA00004173"/>
    </source>
</evidence>
<comment type="subcellular location">
    <subcellularLocation>
        <location evidence="1">Mitochondrion</location>
    </subcellularLocation>
</comment>
<proteinExistence type="inferred from homology"/>
<evidence type="ECO:0000313" key="5">
    <source>
        <dbReference type="EMBL" id="KIR40264.1"/>
    </source>
</evidence>
<evidence type="ECO:0000256" key="3">
    <source>
        <dbReference type="ARBA" id="ARBA00022946"/>
    </source>
</evidence>
<gene>
    <name evidence="5" type="ORF">I313_03586</name>
</gene>
<dbReference type="PANTHER" id="PTHR13126:SF0">
    <property type="entry name" value="ATP SYNTHASE MITOCHONDRIAL F1 COMPLEX ASSEMBLY FACTOR 1"/>
    <property type="match status" value="1"/>
</dbReference>
<keyword evidence="6" id="KW-1185">Reference proteome</keyword>
<evidence type="ECO:0000256" key="2">
    <source>
        <dbReference type="ARBA" id="ARBA00009116"/>
    </source>
</evidence>
<dbReference type="AlphaFoldDB" id="A0A0D0V1A1"/>
<dbReference type="GO" id="GO:0033615">
    <property type="term" value="P:mitochondrial proton-transporting ATP synthase complex assembly"/>
    <property type="evidence" value="ECO:0007669"/>
    <property type="project" value="TreeGrafter"/>
</dbReference>
<dbReference type="OrthoDB" id="16535at2759"/>
<dbReference type="InterPro" id="IPR010591">
    <property type="entry name" value="ATP11"/>
</dbReference>
<comment type="similarity">
    <text evidence="2">Belongs to the ATP11 family.</text>
</comment>
<dbReference type="EMBL" id="KN847903">
    <property type="protein sequence ID" value="KIR40264.1"/>
    <property type="molecule type" value="Genomic_DNA"/>
</dbReference>
<keyword evidence="4" id="KW-0496">Mitochondrion</keyword>
<evidence type="ECO:0000256" key="4">
    <source>
        <dbReference type="ARBA" id="ARBA00023128"/>
    </source>
</evidence>
<keyword evidence="3" id="KW-0809">Transit peptide</keyword>
<dbReference type="PANTHER" id="PTHR13126">
    <property type="entry name" value="CHAPERONE ATP11"/>
    <property type="match status" value="1"/>
</dbReference>
<name>A0A0D0V1A1_9TREE</name>
<evidence type="ECO:0000313" key="6">
    <source>
        <dbReference type="Proteomes" id="UP000053392"/>
    </source>
</evidence>